<dbReference type="RefSeq" id="WP_159399599.1">
    <property type="nucleotide sequence ID" value="NZ_CP021748.1"/>
</dbReference>
<sequence length="95" mass="10287">MSDVEFIGPPPQHKYTKHARIAEELRERPLVWGVVRRPASIGRASSAAQAIKTARLAAYAPAGSFEAVACTVLVGKGKGQRKEHLVYARYVGGTK</sequence>
<proteinExistence type="predicted"/>
<name>A0A1Z1WGZ4_9ACTN</name>
<accession>A0A1Z1WGZ4</accession>
<evidence type="ECO:0000313" key="1">
    <source>
        <dbReference type="EMBL" id="ARX85658.1"/>
    </source>
</evidence>
<reference evidence="1 2" key="1">
    <citation type="submission" date="2017-05" db="EMBL/GenBank/DDBJ databases">
        <title>Streptomyces alboflavus Genome sequencing and assembly.</title>
        <authorList>
            <person name="Wang Y."/>
            <person name="Du B."/>
            <person name="Ding Y."/>
            <person name="Liu H."/>
            <person name="Hou Q."/>
            <person name="Liu K."/>
            <person name="Wang C."/>
            <person name="Yao L."/>
        </authorList>
    </citation>
    <scope>NUCLEOTIDE SEQUENCE [LARGE SCALE GENOMIC DNA]</scope>
    <source>
        <strain evidence="1 2">MDJK44</strain>
    </source>
</reference>
<keyword evidence="2" id="KW-1185">Reference proteome</keyword>
<protein>
    <submittedName>
        <fullName evidence="1">Uncharacterized protein</fullName>
    </submittedName>
</protein>
<evidence type="ECO:0000313" key="2">
    <source>
        <dbReference type="Proteomes" id="UP000195880"/>
    </source>
</evidence>
<organism evidence="1 2">
    <name type="scientific">Streptomyces alboflavus</name>
    <dbReference type="NCBI Taxonomy" id="67267"/>
    <lineage>
        <taxon>Bacteria</taxon>
        <taxon>Bacillati</taxon>
        <taxon>Actinomycetota</taxon>
        <taxon>Actinomycetes</taxon>
        <taxon>Kitasatosporales</taxon>
        <taxon>Streptomycetaceae</taxon>
        <taxon>Streptomyces</taxon>
    </lineage>
</organism>
<gene>
    <name evidence="1" type="ORF">SMD44_05122</name>
</gene>
<dbReference type="KEGG" id="salf:SMD44_05122"/>
<dbReference type="AlphaFoldDB" id="A0A1Z1WGZ4"/>
<dbReference type="EMBL" id="CP021748">
    <property type="protein sequence ID" value="ARX85658.1"/>
    <property type="molecule type" value="Genomic_DNA"/>
</dbReference>
<dbReference type="Proteomes" id="UP000195880">
    <property type="component" value="Chromosome"/>
</dbReference>
<dbReference type="OrthoDB" id="4324777at2"/>